<reference evidence="3" key="2">
    <citation type="submission" date="2020-09" db="EMBL/GenBank/DDBJ databases">
        <authorList>
            <person name="Sun Q."/>
            <person name="Zhou Y."/>
        </authorList>
    </citation>
    <scope>NUCLEOTIDE SEQUENCE</scope>
    <source>
        <strain evidence="3">CGMCC 1.15758</strain>
    </source>
</reference>
<evidence type="ECO:0000259" key="2">
    <source>
        <dbReference type="Pfam" id="PF11740"/>
    </source>
</evidence>
<keyword evidence="4" id="KW-1185">Reference proteome</keyword>
<dbReference type="Pfam" id="PF11740">
    <property type="entry name" value="KfrA_N"/>
    <property type="match status" value="1"/>
</dbReference>
<gene>
    <name evidence="3" type="ORF">GCM10010995_13170</name>
</gene>
<dbReference type="AlphaFoldDB" id="A0A8J3E8Q5"/>
<accession>A0A8J3E8Q5</accession>
<organism evidence="3 4">
    <name type="scientific">Cysteiniphilum litorale</name>
    <dbReference type="NCBI Taxonomy" id="2056700"/>
    <lineage>
        <taxon>Bacteria</taxon>
        <taxon>Pseudomonadati</taxon>
        <taxon>Pseudomonadota</taxon>
        <taxon>Gammaproteobacteria</taxon>
        <taxon>Thiotrichales</taxon>
        <taxon>Fastidiosibacteraceae</taxon>
        <taxon>Cysteiniphilum</taxon>
    </lineage>
</organism>
<proteinExistence type="predicted"/>
<dbReference type="EMBL" id="BMJS01000012">
    <property type="protein sequence ID" value="GGF97345.1"/>
    <property type="molecule type" value="Genomic_DNA"/>
</dbReference>
<dbReference type="RefSeq" id="WP_117002544.1">
    <property type="nucleotide sequence ID" value="NZ_BMJS01000012.1"/>
</dbReference>
<dbReference type="InterPro" id="IPR021104">
    <property type="entry name" value="KfrA_DNA-bd_N"/>
</dbReference>
<sequence>MSEDNQITYDELAAVAERLSREGRKVTLEYVRRELGKGTHAQIAVLLGKWQKENAQLMHENKNARPKFSQSRSDDMRNASTSSLRRPDMNGFKSKKSVRQQQSAHGQSEYRKSYSRTQFIGNGNSDESYEAIAPRESLTSERLKAEPAIIQKLFQALAIIRSTRLLAQEHYQTAQNELLNTRMTCDQEVRDFQKTANEQLLALQTEFSRLKTTYDQEIIAIRRQLSI</sequence>
<reference evidence="3" key="1">
    <citation type="journal article" date="2014" name="Int. J. Syst. Evol. Microbiol.">
        <title>Complete genome sequence of Corynebacterium casei LMG S-19264T (=DSM 44701T), isolated from a smear-ripened cheese.</title>
        <authorList>
            <consortium name="US DOE Joint Genome Institute (JGI-PGF)"/>
            <person name="Walter F."/>
            <person name="Albersmeier A."/>
            <person name="Kalinowski J."/>
            <person name="Ruckert C."/>
        </authorList>
    </citation>
    <scope>NUCLEOTIDE SEQUENCE</scope>
    <source>
        <strain evidence="3">CGMCC 1.15758</strain>
    </source>
</reference>
<feature type="domain" description="KfrA N-terminal DNA-binding" evidence="2">
    <location>
        <begin position="8"/>
        <end position="63"/>
    </location>
</feature>
<feature type="region of interest" description="Disordered" evidence="1">
    <location>
        <begin position="61"/>
        <end position="117"/>
    </location>
</feature>
<comment type="caution">
    <text evidence="3">The sequence shown here is derived from an EMBL/GenBank/DDBJ whole genome shotgun (WGS) entry which is preliminary data.</text>
</comment>
<evidence type="ECO:0000313" key="4">
    <source>
        <dbReference type="Proteomes" id="UP000636949"/>
    </source>
</evidence>
<dbReference type="Proteomes" id="UP000636949">
    <property type="component" value="Unassembled WGS sequence"/>
</dbReference>
<protein>
    <recommendedName>
        <fullName evidence="2">KfrA N-terminal DNA-binding domain-containing protein</fullName>
    </recommendedName>
</protein>
<evidence type="ECO:0000256" key="1">
    <source>
        <dbReference type="SAM" id="MobiDB-lite"/>
    </source>
</evidence>
<name>A0A8J3E8Q5_9GAMM</name>
<evidence type="ECO:0000313" key="3">
    <source>
        <dbReference type="EMBL" id="GGF97345.1"/>
    </source>
</evidence>
<dbReference type="OrthoDB" id="5622332at2"/>